<sequence length="92" mass="10610">MGELVSLDILTTKPPSSISGGSSHYILWTKNKKKVERKMENAKWSDIMYIYDCETVYNRKTATDKGFWNTSPIYTALTECKFKNDLCCSKKQ</sequence>
<dbReference type="KEGG" id="cbi:CLJ_0083"/>
<organism evidence="1 2">
    <name type="scientific">Clostridium botulinum (strain 657 / Type Ba4)</name>
    <dbReference type="NCBI Taxonomy" id="515621"/>
    <lineage>
        <taxon>Bacteria</taxon>
        <taxon>Bacillati</taxon>
        <taxon>Bacillota</taxon>
        <taxon>Clostridia</taxon>
        <taxon>Eubacteriales</taxon>
        <taxon>Clostridiaceae</taxon>
        <taxon>Clostridium</taxon>
    </lineage>
</organism>
<geneLocation type="plasmid" evidence="1 2">
    <name>pCLJ</name>
</geneLocation>
<dbReference type="Proteomes" id="UP000002333">
    <property type="component" value="Plasmid pCLJ"/>
</dbReference>
<protein>
    <submittedName>
        <fullName evidence="1">Uncharacterized protein</fullName>
    </submittedName>
</protein>
<dbReference type="RefSeq" id="WP_012720312.1">
    <property type="nucleotide sequence ID" value="NC_012654.1"/>
</dbReference>
<reference evidence="1 2" key="1">
    <citation type="journal article" date="2007" name="PLoS ONE">
        <title>Analysis of the neurotoxin complex genes in Clostridium botulinum A1-A4 and B1 strains: BoNT/A3, /Ba4 and /B1 clusters are located within plasmids.</title>
        <authorList>
            <person name="Smith T.J."/>
            <person name="Hill K.K."/>
            <person name="Foley B.T."/>
            <person name="Detter J.C."/>
            <person name="Munk A.C."/>
            <person name="Bruce D.C."/>
            <person name="Doggett N.A."/>
            <person name="Smith L.A."/>
            <person name="Marks J.D."/>
            <person name="Xie G."/>
            <person name="Brettin T.S."/>
        </authorList>
    </citation>
    <scope>NUCLEOTIDE SEQUENCE [LARGE SCALE GENOMIC DNA]</scope>
    <source>
        <strain evidence="2">657 / Type Ba4</strain>
    </source>
</reference>
<name>A0A3F2ZSH8_CLOB6</name>
<keyword evidence="1" id="KW-0614">Plasmid</keyword>
<reference evidence="2" key="2">
    <citation type="submission" date="2008-05" db="EMBL/GenBank/DDBJ databases">
        <title>Genome sequence of Clostridium botulinum Ba4 strain 657 plasmid pCLJ.</title>
        <authorList>
            <person name="Shrivastava S."/>
            <person name="Brown J.L."/>
            <person name="Bruce D."/>
            <person name="Detter C."/>
            <person name="Munk C."/>
            <person name="Smith L.A."/>
            <person name="Smith T.J."/>
            <person name="Sutton G."/>
            <person name="Brettin T.S."/>
        </authorList>
    </citation>
    <scope>NUCLEOTIDE SEQUENCE [LARGE SCALE GENOMIC DNA]</scope>
    <source>
        <strain evidence="2">657 / Type Ba4</strain>
        <plasmid evidence="2">pCLJ</plasmid>
    </source>
</reference>
<proteinExistence type="predicted"/>
<evidence type="ECO:0000313" key="1">
    <source>
        <dbReference type="EMBL" id="ACQ51359.1"/>
    </source>
</evidence>
<accession>A0A3F2ZSH8</accession>
<dbReference type="AlphaFoldDB" id="A0A3F2ZSH8"/>
<evidence type="ECO:0000313" key="2">
    <source>
        <dbReference type="Proteomes" id="UP000002333"/>
    </source>
</evidence>
<gene>
    <name evidence="1" type="ordered locus">CLJ_0083</name>
</gene>
<dbReference type="EMBL" id="CP001081">
    <property type="protein sequence ID" value="ACQ51359.1"/>
    <property type="molecule type" value="Genomic_DNA"/>
</dbReference>